<feature type="binding site" evidence="13">
    <location>
        <position position="280"/>
    </location>
    <ligand>
        <name>K(+)</name>
        <dbReference type="ChEBI" id="CHEBI:29103"/>
    </ligand>
</feature>
<evidence type="ECO:0000256" key="13">
    <source>
        <dbReference type="HAMAP-Rule" id="MF_01987"/>
    </source>
</evidence>
<dbReference type="RefSeq" id="WP_123712418.1">
    <property type="nucleotide sequence ID" value="NZ_RKHR01000004.1"/>
</dbReference>
<comment type="similarity">
    <text evidence="1">Belongs to the carbohydrate kinase pfkB family.</text>
</comment>
<feature type="active site" description="Proton acceptor" evidence="13">
    <location>
        <position position="250"/>
    </location>
</feature>
<keyword evidence="4 13" id="KW-0963">Cytoplasm</keyword>
<dbReference type="HAMAP" id="MF_01987">
    <property type="entry name" value="Ribokinase"/>
    <property type="match status" value="1"/>
</dbReference>
<dbReference type="GO" id="GO:0005829">
    <property type="term" value="C:cytosol"/>
    <property type="evidence" value="ECO:0007669"/>
    <property type="project" value="TreeGrafter"/>
</dbReference>
<dbReference type="InterPro" id="IPR011611">
    <property type="entry name" value="PfkB_dom"/>
</dbReference>
<comment type="function">
    <text evidence="13">Catalyzes the phosphorylation of ribose at O-5 in a reaction requiring ATP and magnesium. The resulting D-ribose-5-phosphate can then be used either for sythesis of nucleotides, histidine, and tryptophan, or as a component of the pentose phosphate pathway.</text>
</comment>
<evidence type="ECO:0000256" key="5">
    <source>
        <dbReference type="ARBA" id="ARBA00022679"/>
    </source>
</evidence>
<keyword evidence="5 13" id="KW-0808">Transferase</keyword>
<dbReference type="UniPathway" id="UPA00916">
    <property type="reaction ID" value="UER00889"/>
</dbReference>
<keyword evidence="11 13" id="KW-0630">Potassium</keyword>
<evidence type="ECO:0000256" key="6">
    <source>
        <dbReference type="ARBA" id="ARBA00022723"/>
    </source>
</evidence>
<comment type="caution">
    <text evidence="15">The sequence shown here is derived from an EMBL/GenBank/DDBJ whole genome shotgun (WGS) entry which is preliminary data.</text>
</comment>
<dbReference type="GO" id="GO:0046872">
    <property type="term" value="F:metal ion binding"/>
    <property type="evidence" value="ECO:0007669"/>
    <property type="project" value="UniProtKB-KW"/>
</dbReference>
<keyword evidence="9 13" id="KW-0067">ATP-binding</keyword>
<evidence type="ECO:0000256" key="12">
    <source>
        <dbReference type="ARBA" id="ARBA00023277"/>
    </source>
</evidence>
<dbReference type="Gene3D" id="3.40.1190.20">
    <property type="match status" value="1"/>
</dbReference>
<dbReference type="NCBIfam" id="NF008353">
    <property type="entry name" value="PRK11142.1"/>
    <property type="match status" value="1"/>
</dbReference>
<comment type="pathway">
    <text evidence="13">Carbohydrate metabolism; D-ribose degradation; D-ribose 5-phosphate from beta-D-ribopyranose: step 2/2.</text>
</comment>
<feature type="binding site" evidence="13">
    <location>
        <position position="285"/>
    </location>
    <ligand>
        <name>K(+)</name>
        <dbReference type="ChEBI" id="CHEBI:29103"/>
    </ligand>
</feature>
<dbReference type="InterPro" id="IPR011877">
    <property type="entry name" value="Ribokinase"/>
</dbReference>
<dbReference type="PRINTS" id="PR00990">
    <property type="entry name" value="RIBOKINASE"/>
</dbReference>
<evidence type="ECO:0000256" key="7">
    <source>
        <dbReference type="ARBA" id="ARBA00022741"/>
    </source>
</evidence>
<evidence type="ECO:0000256" key="2">
    <source>
        <dbReference type="ARBA" id="ARBA00012035"/>
    </source>
</evidence>
<dbReference type="EMBL" id="RKHR01000004">
    <property type="protein sequence ID" value="ROS01649.1"/>
    <property type="molecule type" value="Genomic_DNA"/>
</dbReference>
<keyword evidence="10 13" id="KW-0460">Magnesium</keyword>
<dbReference type="GO" id="GO:0004747">
    <property type="term" value="F:ribokinase activity"/>
    <property type="evidence" value="ECO:0007669"/>
    <property type="project" value="UniProtKB-UniRule"/>
</dbReference>
<evidence type="ECO:0000256" key="8">
    <source>
        <dbReference type="ARBA" id="ARBA00022777"/>
    </source>
</evidence>
<keyword evidence="12 13" id="KW-0119">Carbohydrate metabolism</keyword>
<dbReference type="OrthoDB" id="9813569at2"/>
<dbReference type="GO" id="GO:0005524">
    <property type="term" value="F:ATP binding"/>
    <property type="evidence" value="ECO:0007669"/>
    <property type="project" value="UniProtKB-UniRule"/>
</dbReference>
<comment type="caution">
    <text evidence="13">Lacks conserved residue(s) required for the propagation of feature annotation.</text>
</comment>
<feature type="binding site" evidence="13">
    <location>
        <position position="283"/>
    </location>
    <ligand>
        <name>K(+)</name>
        <dbReference type="ChEBI" id="CHEBI:29103"/>
    </ligand>
</feature>
<evidence type="ECO:0000256" key="9">
    <source>
        <dbReference type="ARBA" id="ARBA00022840"/>
    </source>
</evidence>
<feature type="binding site" evidence="13">
    <location>
        <position position="139"/>
    </location>
    <ligand>
        <name>substrate</name>
    </ligand>
</feature>
<feature type="binding site" evidence="13">
    <location>
        <position position="274"/>
    </location>
    <ligand>
        <name>ATP</name>
        <dbReference type="ChEBI" id="CHEBI:30616"/>
    </ligand>
</feature>
<feature type="binding site" evidence="13">
    <location>
        <position position="246"/>
    </location>
    <ligand>
        <name>K(+)</name>
        <dbReference type="ChEBI" id="CHEBI:29103"/>
    </ligand>
</feature>
<name>A0A3N2DPV4_9GAMM</name>
<evidence type="ECO:0000256" key="11">
    <source>
        <dbReference type="ARBA" id="ARBA00022958"/>
    </source>
</evidence>
<dbReference type="EC" id="2.7.1.15" evidence="2 13"/>
<comment type="cofactor">
    <cofactor evidence="13">
        <name>Mg(2+)</name>
        <dbReference type="ChEBI" id="CHEBI:18420"/>
    </cofactor>
    <text evidence="13">Requires a divalent cation, most likely magnesium in vivo, as an electrophilic catalyst to aid phosphoryl group transfer. It is the chelate of the metal and the nucleotide that is the actual substrate.</text>
</comment>
<evidence type="ECO:0000313" key="16">
    <source>
        <dbReference type="Proteomes" id="UP000275394"/>
    </source>
</evidence>
<dbReference type="GO" id="GO:0019303">
    <property type="term" value="P:D-ribose catabolic process"/>
    <property type="evidence" value="ECO:0007669"/>
    <property type="project" value="UniProtKB-UniRule"/>
</dbReference>
<evidence type="ECO:0000256" key="4">
    <source>
        <dbReference type="ARBA" id="ARBA00022490"/>
    </source>
</evidence>
<dbReference type="Proteomes" id="UP000275394">
    <property type="component" value="Unassembled WGS sequence"/>
</dbReference>
<evidence type="ECO:0000256" key="10">
    <source>
        <dbReference type="ARBA" id="ARBA00022842"/>
    </source>
</evidence>
<sequence>MTITVVGSINVDHVMRVSRFPQPGETLTGSDYQIAAGGKGANQAVAAARSGAKTQFIACAGNDAMGVQLRDDFIADGIDVSHLSLLDGEPTGLAMITVSDDAENMISIYAGANACLSATHVEAASSLIASSEILLMQLETPIETLVAAAKIARAAGVKVVLNPAPATALPDALLGLVDMITPNQTEAELLTGIAVVDEVSARLASEQLHRLIPEVVITMGGQGAFYSSSLSSMLIAGFKVAARDTTAAGDTFNGALVTALVEGQSITAALRFAHAAAALSVTKHGAQPSVHDRDAIEAFLVNQG</sequence>
<keyword evidence="16" id="KW-1185">Reference proteome</keyword>
<comment type="subcellular location">
    <subcellularLocation>
        <location evidence="13">Cytoplasm</location>
    </subcellularLocation>
</comment>
<proteinExistence type="inferred from homology"/>
<feature type="binding site" evidence="13">
    <location>
        <begin position="10"/>
        <end position="12"/>
    </location>
    <ligand>
        <name>substrate</name>
    </ligand>
</feature>
<dbReference type="InterPro" id="IPR002139">
    <property type="entry name" value="Ribo/fructo_kinase"/>
</dbReference>
<keyword evidence="6 13" id="KW-0479">Metal-binding</keyword>
<organism evidence="15 16">
    <name type="scientific">Sinobacterium caligoides</name>
    <dbReference type="NCBI Taxonomy" id="933926"/>
    <lineage>
        <taxon>Bacteria</taxon>
        <taxon>Pseudomonadati</taxon>
        <taxon>Pseudomonadota</taxon>
        <taxon>Gammaproteobacteria</taxon>
        <taxon>Cellvibrionales</taxon>
        <taxon>Spongiibacteraceae</taxon>
        <taxon>Sinobacterium</taxon>
    </lineage>
</organism>
<reference evidence="15 16" key="1">
    <citation type="submission" date="2018-11" db="EMBL/GenBank/DDBJ databases">
        <title>Genomic Encyclopedia of Type Strains, Phase IV (KMG-IV): sequencing the most valuable type-strain genomes for metagenomic binning, comparative biology and taxonomic classification.</title>
        <authorList>
            <person name="Goeker M."/>
        </authorList>
    </citation>
    <scope>NUCLEOTIDE SEQUENCE [LARGE SCALE GENOMIC DNA]</scope>
    <source>
        <strain evidence="15 16">DSM 100316</strain>
    </source>
</reference>
<dbReference type="NCBIfam" id="TIGR02152">
    <property type="entry name" value="D_ribokin_bact"/>
    <property type="match status" value="1"/>
</dbReference>
<comment type="catalytic activity">
    <reaction evidence="13">
        <text>D-ribose + ATP = D-ribose 5-phosphate + ADP + H(+)</text>
        <dbReference type="Rhea" id="RHEA:13697"/>
        <dbReference type="ChEBI" id="CHEBI:15378"/>
        <dbReference type="ChEBI" id="CHEBI:30616"/>
        <dbReference type="ChEBI" id="CHEBI:47013"/>
        <dbReference type="ChEBI" id="CHEBI:78346"/>
        <dbReference type="ChEBI" id="CHEBI:456216"/>
        <dbReference type="EC" id="2.7.1.15"/>
    </reaction>
</comment>
<comment type="activity regulation">
    <text evidence="13">Activated by a monovalent cation that binds near, but not in, the active site. The most likely occupant of the site in vivo is potassium. Ion binding induces a conformational change that may alter substrate affinity.</text>
</comment>
<feature type="binding site" evidence="13">
    <location>
        <position position="289"/>
    </location>
    <ligand>
        <name>K(+)</name>
        <dbReference type="ChEBI" id="CHEBI:29103"/>
    </ligand>
</feature>
<feature type="binding site" evidence="13">
    <location>
        <position position="244"/>
    </location>
    <ligand>
        <name>K(+)</name>
        <dbReference type="ChEBI" id="CHEBI:29103"/>
    </ligand>
</feature>
<keyword evidence="8 13" id="KW-0418">Kinase</keyword>
<feature type="domain" description="Carbohydrate kinase PfkB" evidence="14">
    <location>
        <begin position="3"/>
        <end position="291"/>
    </location>
</feature>
<comment type="subunit">
    <text evidence="13">Homodimer.</text>
</comment>
<evidence type="ECO:0000256" key="3">
    <source>
        <dbReference type="ARBA" id="ARBA00016943"/>
    </source>
</evidence>
<evidence type="ECO:0000313" key="15">
    <source>
        <dbReference type="EMBL" id="ROS01649.1"/>
    </source>
</evidence>
<feature type="binding site" evidence="13">
    <location>
        <position position="183"/>
    </location>
    <ligand>
        <name>ATP</name>
        <dbReference type="ChEBI" id="CHEBI:30616"/>
    </ligand>
</feature>
<evidence type="ECO:0000259" key="14">
    <source>
        <dbReference type="Pfam" id="PF00294"/>
    </source>
</evidence>
<feature type="binding site" evidence="13">
    <location>
        <position position="250"/>
    </location>
    <ligand>
        <name>substrate</name>
    </ligand>
</feature>
<feature type="binding site" evidence="13">
    <location>
        <begin position="249"/>
        <end position="250"/>
    </location>
    <ligand>
        <name>ATP</name>
        <dbReference type="ChEBI" id="CHEBI:30616"/>
    </ligand>
</feature>
<protein>
    <recommendedName>
        <fullName evidence="3 13">Ribokinase</fullName>
        <shortName evidence="13">RK</shortName>
        <ecNumber evidence="2 13">2.7.1.15</ecNumber>
    </recommendedName>
</protein>
<dbReference type="InterPro" id="IPR002173">
    <property type="entry name" value="Carboh/pur_kinase_PfkB_CS"/>
</dbReference>
<dbReference type="PROSITE" id="PS00584">
    <property type="entry name" value="PFKB_KINASES_2"/>
    <property type="match status" value="1"/>
</dbReference>
<dbReference type="PANTHER" id="PTHR10584:SF166">
    <property type="entry name" value="RIBOKINASE"/>
    <property type="match status" value="1"/>
</dbReference>
<dbReference type="PANTHER" id="PTHR10584">
    <property type="entry name" value="SUGAR KINASE"/>
    <property type="match status" value="1"/>
</dbReference>
<evidence type="ECO:0000256" key="1">
    <source>
        <dbReference type="ARBA" id="ARBA00005380"/>
    </source>
</evidence>
<comment type="similarity">
    <text evidence="13">Belongs to the carbohydrate kinase PfkB family. Ribokinase subfamily.</text>
</comment>
<dbReference type="SUPFAM" id="SSF53613">
    <property type="entry name" value="Ribokinase-like"/>
    <property type="match status" value="1"/>
</dbReference>
<accession>A0A3N2DPV4</accession>
<keyword evidence="7 13" id="KW-0547">Nucleotide-binding</keyword>
<dbReference type="InterPro" id="IPR029056">
    <property type="entry name" value="Ribokinase-like"/>
</dbReference>
<dbReference type="Pfam" id="PF00294">
    <property type="entry name" value="PfkB"/>
    <property type="match status" value="1"/>
</dbReference>
<gene>
    <name evidence="13" type="primary">rbsK</name>
    <name evidence="15" type="ORF">EDC56_2093</name>
</gene>
<feature type="binding site" evidence="13">
    <location>
        <begin position="38"/>
        <end position="42"/>
    </location>
    <ligand>
        <name>substrate</name>
    </ligand>
</feature>
<dbReference type="FunFam" id="3.40.1190.20:FF:000012">
    <property type="entry name" value="Ribokinase"/>
    <property type="match status" value="1"/>
</dbReference>
<feature type="binding site" evidence="13">
    <location>
        <begin position="218"/>
        <end position="223"/>
    </location>
    <ligand>
        <name>ATP</name>
        <dbReference type="ChEBI" id="CHEBI:30616"/>
    </ligand>
</feature>
<dbReference type="AlphaFoldDB" id="A0A3N2DPV4"/>
<dbReference type="CDD" id="cd01174">
    <property type="entry name" value="ribokinase"/>
    <property type="match status" value="1"/>
</dbReference>